<name>A0A1G8LAS1_9PSED</name>
<dbReference type="RefSeq" id="WP_090266612.1">
    <property type="nucleotide sequence ID" value="NZ_FNDS01000011.1"/>
</dbReference>
<feature type="region of interest" description="Disordered" evidence="1">
    <location>
        <begin position="1"/>
        <end position="82"/>
    </location>
</feature>
<dbReference type="Proteomes" id="UP000199636">
    <property type="component" value="Unassembled WGS sequence"/>
</dbReference>
<keyword evidence="3" id="KW-1185">Reference proteome</keyword>
<gene>
    <name evidence="2" type="ORF">SAMN05216272_11150</name>
</gene>
<organism evidence="2 3">
    <name type="scientific">Pseudomonas panipatensis</name>
    <dbReference type="NCBI Taxonomy" id="428992"/>
    <lineage>
        <taxon>Bacteria</taxon>
        <taxon>Pseudomonadati</taxon>
        <taxon>Pseudomonadota</taxon>
        <taxon>Gammaproteobacteria</taxon>
        <taxon>Pseudomonadales</taxon>
        <taxon>Pseudomonadaceae</taxon>
        <taxon>Pseudomonas</taxon>
    </lineage>
</organism>
<reference evidence="3" key="1">
    <citation type="submission" date="2016-10" db="EMBL/GenBank/DDBJ databases">
        <authorList>
            <person name="Varghese N."/>
            <person name="Submissions S."/>
        </authorList>
    </citation>
    <scope>NUCLEOTIDE SEQUENCE [LARGE SCALE GENOMIC DNA]</scope>
    <source>
        <strain evidence="3">CCM 7469</strain>
    </source>
</reference>
<protein>
    <submittedName>
        <fullName evidence="2">Uncharacterized protein</fullName>
    </submittedName>
</protein>
<dbReference type="EMBL" id="FNDS01000011">
    <property type="protein sequence ID" value="SDI52703.1"/>
    <property type="molecule type" value="Genomic_DNA"/>
</dbReference>
<feature type="compositionally biased region" description="Polar residues" evidence="1">
    <location>
        <begin position="21"/>
        <end position="30"/>
    </location>
</feature>
<sequence>MNRTIKHNVASGSPKTGKPSRPQSATNTQVERAPEATSSMDKDVRKPSPRHGQQQPALKAPGKDRLRPPAQAADSRQGGKKS</sequence>
<proteinExistence type="predicted"/>
<evidence type="ECO:0000256" key="1">
    <source>
        <dbReference type="SAM" id="MobiDB-lite"/>
    </source>
</evidence>
<accession>A0A1G8LAS1</accession>
<evidence type="ECO:0000313" key="3">
    <source>
        <dbReference type="Proteomes" id="UP000199636"/>
    </source>
</evidence>
<dbReference type="AlphaFoldDB" id="A0A1G8LAS1"/>
<evidence type="ECO:0000313" key="2">
    <source>
        <dbReference type="EMBL" id="SDI52703.1"/>
    </source>
</evidence>
<dbReference type="STRING" id="428992.SAMN05216272_11150"/>